<dbReference type="PROSITE" id="PS50994">
    <property type="entry name" value="INTEGRASE"/>
    <property type="match status" value="1"/>
</dbReference>
<dbReference type="Proteomes" id="UP000589351">
    <property type="component" value="Unassembled WGS sequence"/>
</dbReference>
<dbReference type="PANTHER" id="PTHR46889">
    <property type="entry name" value="TRANSPOSASE INSF FOR INSERTION SEQUENCE IS3B-RELATED"/>
    <property type="match status" value="1"/>
</dbReference>
<dbReference type="InterPro" id="IPR036397">
    <property type="entry name" value="RNaseH_sf"/>
</dbReference>
<name>A0A6V7R0B2_9STAP</name>
<dbReference type="PANTHER" id="PTHR46889:SF4">
    <property type="entry name" value="TRANSPOSASE INSO FOR INSERTION SEQUENCE ELEMENT IS911B-RELATED"/>
    <property type="match status" value="1"/>
</dbReference>
<evidence type="ECO:0000313" key="2">
    <source>
        <dbReference type="EMBL" id="CAD2070767.1"/>
    </source>
</evidence>
<evidence type="ECO:0000313" key="3">
    <source>
        <dbReference type="Proteomes" id="UP000589351"/>
    </source>
</evidence>
<sequence>MEVIVSDLTYVKVAGKWHYICVFIDLFNREIVGYSAGSRKSAELVLSSISTIKHDLRDVQMFHTDRGKEFDNQLIDEVLDGFDIERSLSMKGCPYDNAVAETTFKAMKIEFIN</sequence>
<dbReference type="AlphaFoldDB" id="A0A6V7R0B2"/>
<dbReference type="SUPFAM" id="SSF53098">
    <property type="entry name" value="Ribonuclease H-like"/>
    <property type="match status" value="1"/>
</dbReference>
<keyword evidence="3" id="KW-1185">Reference proteome</keyword>
<dbReference type="Pfam" id="PF00665">
    <property type="entry name" value="rve"/>
    <property type="match status" value="1"/>
</dbReference>
<dbReference type="GO" id="GO:0015074">
    <property type="term" value="P:DNA integration"/>
    <property type="evidence" value="ECO:0007669"/>
    <property type="project" value="InterPro"/>
</dbReference>
<dbReference type="InterPro" id="IPR001584">
    <property type="entry name" value="Integrase_cat-core"/>
</dbReference>
<dbReference type="EMBL" id="CAJEWD010000003">
    <property type="protein sequence ID" value="CAD2070767.1"/>
    <property type="molecule type" value="Genomic_DNA"/>
</dbReference>
<reference evidence="2 3" key="1">
    <citation type="submission" date="2020-07" db="EMBL/GenBank/DDBJ databases">
        <authorList>
            <person name="Criscuolo A."/>
        </authorList>
    </citation>
    <scope>NUCLEOTIDE SEQUENCE [LARGE SCALE GENOMIC DNA]</scope>
    <source>
        <strain evidence="2">CIP111649</strain>
    </source>
</reference>
<proteinExistence type="predicted"/>
<dbReference type="InterPro" id="IPR050900">
    <property type="entry name" value="Transposase_IS3/IS150/IS904"/>
</dbReference>
<comment type="caution">
    <text evidence="2">The sequence shown here is derived from an EMBL/GenBank/DDBJ whole genome shotgun (WGS) entry which is preliminary data.</text>
</comment>
<evidence type="ECO:0000259" key="1">
    <source>
        <dbReference type="PROSITE" id="PS50994"/>
    </source>
</evidence>
<accession>A0A6V7R0B2</accession>
<feature type="domain" description="Integrase catalytic" evidence="1">
    <location>
        <begin position="1"/>
        <end position="113"/>
    </location>
</feature>
<gene>
    <name evidence="2" type="ORF">JEODO184_00047</name>
</gene>
<dbReference type="Gene3D" id="3.30.420.10">
    <property type="entry name" value="Ribonuclease H-like superfamily/Ribonuclease H"/>
    <property type="match status" value="1"/>
</dbReference>
<dbReference type="InterPro" id="IPR012337">
    <property type="entry name" value="RNaseH-like_sf"/>
</dbReference>
<dbReference type="GO" id="GO:0003676">
    <property type="term" value="F:nucleic acid binding"/>
    <property type="evidence" value="ECO:0007669"/>
    <property type="project" value="InterPro"/>
</dbReference>
<organism evidence="2 3">
    <name type="scientific">Jeotgalicoccus meleagridis</name>
    <dbReference type="NCBI Taxonomy" id="2759181"/>
    <lineage>
        <taxon>Bacteria</taxon>
        <taxon>Bacillati</taxon>
        <taxon>Bacillota</taxon>
        <taxon>Bacilli</taxon>
        <taxon>Bacillales</taxon>
        <taxon>Staphylococcaceae</taxon>
        <taxon>Jeotgalicoccus</taxon>
    </lineage>
</organism>
<protein>
    <submittedName>
        <fullName evidence="2">Integrase core domain protein</fullName>
    </submittedName>
</protein>